<name>A0AAV8YSY9_9CUCU</name>
<dbReference type="GO" id="GO:0005549">
    <property type="term" value="F:odorant binding"/>
    <property type="evidence" value="ECO:0007669"/>
    <property type="project" value="InterPro"/>
</dbReference>
<dbReference type="Gene3D" id="1.10.238.20">
    <property type="entry name" value="Pheromone/general odorant binding protein domain"/>
    <property type="match status" value="1"/>
</dbReference>
<organism evidence="1 2">
    <name type="scientific">Rhamnusium bicolor</name>
    <dbReference type="NCBI Taxonomy" id="1586634"/>
    <lineage>
        <taxon>Eukaryota</taxon>
        <taxon>Metazoa</taxon>
        <taxon>Ecdysozoa</taxon>
        <taxon>Arthropoda</taxon>
        <taxon>Hexapoda</taxon>
        <taxon>Insecta</taxon>
        <taxon>Pterygota</taxon>
        <taxon>Neoptera</taxon>
        <taxon>Endopterygota</taxon>
        <taxon>Coleoptera</taxon>
        <taxon>Polyphaga</taxon>
        <taxon>Cucujiformia</taxon>
        <taxon>Chrysomeloidea</taxon>
        <taxon>Cerambycidae</taxon>
        <taxon>Lepturinae</taxon>
        <taxon>Rhagiini</taxon>
        <taxon>Rhamnusium</taxon>
    </lineage>
</organism>
<dbReference type="EMBL" id="JANEYF010001909">
    <property type="protein sequence ID" value="KAJ8954638.1"/>
    <property type="molecule type" value="Genomic_DNA"/>
</dbReference>
<gene>
    <name evidence="1" type="ORF">NQ314_007037</name>
</gene>
<sequence>MLRCLETNSTLEEFCLKETDVTEDLVKSYKDEPEKEPTEDIYCYVHCIFTNMGLIDEEGNVVVKAFMEIMPNVEEECLKKAPKIQECNDMASLKNCSI</sequence>
<reference evidence="1" key="1">
    <citation type="journal article" date="2023" name="Insect Mol. Biol.">
        <title>Genome sequencing provides insights into the evolution of gene families encoding plant cell wall-degrading enzymes in longhorned beetles.</title>
        <authorList>
            <person name="Shin N.R."/>
            <person name="Okamura Y."/>
            <person name="Kirsch R."/>
            <person name="Pauchet Y."/>
        </authorList>
    </citation>
    <scope>NUCLEOTIDE SEQUENCE</scope>
    <source>
        <strain evidence="1">RBIC_L_NR</strain>
    </source>
</reference>
<dbReference type="InterPro" id="IPR036728">
    <property type="entry name" value="PBP_GOBP_sf"/>
</dbReference>
<keyword evidence="2" id="KW-1185">Reference proteome</keyword>
<dbReference type="AlphaFoldDB" id="A0AAV8YSY9"/>
<comment type="caution">
    <text evidence="1">The sequence shown here is derived from an EMBL/GenBank/DDBJ whole genome shotgun (WGS) entry which is preliminary data.</text>
</comment>
<proteinExistence type="predicted"/>
<dbReference type="Proteomes" id="UP001162156">
    <property type="component" value="Unassembled WGS sequence"/>
</dbReference>
<dbReference type="Pfam" id="PF01395">
    <property type="entry name" value="PBP_GOBP"/>
    <property type="match status" value="1"/>
</dbReference>
<protein>
    <submittedName>
        <fullName evidence="1">Uncharacterized protein</fullName>
    </submittedName>
</protein>
<accession>A0AAV8YSY9</accession>
<evidence type="ECO:0000313" key="2">
    <source>
        <dbReference type="Proteomes" id="UP001162156"/>
    </source>
</evidence>
<dbReference type="SUPFAM" id="SSF47565">
    <property type="entry name" value="Insect pheromone/odorant-binding proteins"/>
    <property type="match status" value="1"/>
</dbReference>
<dbReference type="CDD" id="cd23992">
    <property type="entry name" value="PBP_GOBP"/>
    <property type="match status" value="1"/>
</dbReference>
<evidence type="ECO:0000313" key="1">
    <source>
        <dbReference type="EMBL" id="KAJ8954638.1"/>
    </source>
</evidence>
<dbReference type="SMART" id="SM00708">
    <property type="entry name" value="PhBP"/>
    <property type="match status" value="1"/>
</dbReference>
<dbReference type="InterPro" id="IPR006170">
    <property type="entry name" value="PBP/GOBP"/>
</dbReference>